<organism evidence="9 10">
    <name type="scientific">Faecalimonas umbilicata</name>
    <dbReference type="NCBI Taxonomy" id="1912855"/>
    <lineage>
        <taxon>Bacteria</taxon>
        <taxon>Bacillati</taxon>
        <taxon>Bacillota</taxon>
        <taxon>Clostridia</taxon>
        <taxon>Lachnospirales</taxon>
        <taxon>Lachnospiraceae</taxon>
        <taxon>Faecalimonas</taxon>
    </lineage>
</organism>
<feature type="modified residue" description="N6-(pyridoxal phosphate)lysine" evidence="4 5">
    <location>
        <position position="38"/>
    </location>
</feature>
<dbReference type="CDD" id="cd00430">
    <property type="entry name" value="PLPDE_III_AR"/>
    <property type="match status" value="1"/>
</dbReference>
<dbReference type="SMART" id="SM01005">
    <property type="entry name" value="Ala_racemase_C"/>
    <property type="match status" value="1"/>
</dbReference>
<dbReference type="EMBL" id="BHEO01000008">
    <property type="protein sequence ID" value="GBU06242.1"/>
    <property type="molecule type" value="Genomic_DNA"/>
</dbReference>
<dbReference type="UniPathway" id="UPA00042">
    <property type="reaction ID" value="UER00497"/>
</dbReference>
<dbReference type="GO" id="GO:0008784">
    <property type="term" value="F:alanine racemase activity"/>
    <property type="evidence" value="ECO:0007669"/>
    <property type="project" value="UniProtKB-UniRule"/>
</dbReference>
<dbReference type="Pfam" id="PF01168">
    <property type="entry name" value="Ala_racemase_N"/>
    <property type="match status" value="1"/>
</dbReference>
<comment type="similarity">
    <text evidence="4">Belongs to the alanine racemase family.</text>
</comment>
<feature type="binding site" evidence="4 6">
    <location>
        <position position="316"/>
    </location>
    <ligand>
        <name>substrate</name>
    </ligand>
</feature>
<evidence type="ECO:0000313" key="10">
    <source>
        <dbReference type="Proteomes" id="UP000294613"/>
    </source>
</evidence>
<dbReference type="GO" id="GO:0005829">
    <property type="term" value="C:cytosol"/>
    <property type="evidence" value="ECO:0007669"/>
    <property type="project" value="TreeGrafter"/>
</dbReference>
<proteinExistence type="inferred from homology"/>
<evidence type="ECO:0000259" key="7">
    <source>
        <dbReference type="SMART" id="SM01005"/>
    </source>
</evidence>
<dbReference type="InterPro" id="IPR009006">
    <property type="entry name" value="Ala_racemase/Decarboxylase_C"/>
</dbReference>
<dbReference type="PANTHER" id="PTHR30511:SF0">
    <property type="entry name" value="ALANINE RACEMASE, CATABOLIC-RELATED"/>
    <property type="match status" value="1"/>
</dbReference>
<dbReference type="HAMAP" id="MF_01201">
    <property type="entry name" value="Ala_racemase"/>
    <property type="match status" value="1"/>
</dbReference>
<sequence>MKTYSRVYAKIDLDAVAWNMEQMKKNLKEGTEMVAVIKTDGYGHGAVQVASMLESYDYVWGYAVATLDEAVVLRAAEIQKPILVLGCIFPDQYWEMLKYEIRMNVYTKEMAEAISALAVEKGEQAYVHIKLDTGMARLGFSAEESSIEEIKEIAELPNLVLEGVFTHFAKADEEDKTFTMMQLEKFEWMTQRLEEEGVTFPYVHASNSAGIIDVRRADYNLVRAGIAIYGLYPSEEVDKKKVQLKPALSLKSHIAFVKDIPAGTPVSYGGDFVSERQMRIATIPIGYGDGYPRSLSDTGYVLIRGKKAPIIGRICMDQFMVDVSDIPEVKFGDKVTLIGRDQEEYLPVEKLSELSGRFNYEFVCDLGKRIPRVYVQDGKVEEQVDYFA</sequence>
<keyword evidence="11" id="KW-1185">Reference proteome</keyword>
<evidence type="ECO:0000256" key="5">
    <source>
        <dbReference type="PIRSR" id="PIRSR600821-50"/>
    </source>
</evidence>
<evidence type="ECO:0000256" key="4">
    <source>
        <dbReference type="HAMAP-Rule" id="MF_01201"/>
    </source>
</evidence>
<feature type="active site" description="Proton acceptor; specific for L-alanine" evidence="4">
    <location>
        <position position="268"/>
    </location>
</feature>
<dbReference type="EMBL" id="SLZV01000004">
    <property type="protein sequence ID" value="TCS69290.1"/>
    <property type="molecule type" value="Genomic_DNA"/>
</dbReference>
<evidence type="ECO:0000313" key="11">
    <source>
        <dbReference type="Proteomes" id="UP000702954"/>
    </source>
</evidence>
<dbReference type="AlphaFoldDB" id="A0A4R3JQU7"/>
<evidence type="ECO:0000313" key="8">
    <source>
        <dbReference type="EMBL" id="GBU06242.1"/>
    </source>
</evidence>
<comment type="cofactor">
    <cofactor evidence="1 4 5">
        <name>pyridoxal 5'-phosphate</name>
        <dbReference type="ChEBI" id="CHEBI:597326"/>
    </cofactor>
</comment>
<comment type="catalytic activity">
    <reaction evidence="4">
        <text>L-alanine = D-alanine</text>
        <dbReference type="Rhea" id="RHEA:20249"/>
        <dbReference type="ChEBI" id="CHEBI:57416"/>
        <dbReference type="ChEBI" id="CHEBI:57972"/>
        <dbReference type="EC" id="5.1.1.1"/>
    </reaction>
</comment>
<dbReference type="EC" id="5.1.1.1" evidence="4"/>
<gene>
    <name evidence="9" type="ORF">EDD74_10445</name>
    <name evidence="8" type="ORF">FAEUMB_27830</name>
</gene>
<evidence type="ECO:0000256" key="3">
    <source>
        <dbReference type="ARBA" id="ARBA00023235"/>
    </source>
</evidence>
<dbReference type="NCBIfam" id="TIGR00492">
    <property type="entry name" value="alr"/>
    <property type="match status" value="1"/>
</dbReference>
<comment type="pathway">
    <text evidence="4">Amino-acid biosynthesis; D-alanine biosynthesis; D-alanine from L-alanine: step 1/1.</text>
</comment>
<dbReference type="InterPro" id="IPR011079">
    <property type="entry name" value="Ala_racemase_C"/>
</dbReference>
<dbReference type="GO" id="GO:0030632">
    <property type="term" value="P:D-alanine biosynthetic process"/>
    <property type="evidence" value="ECO:0007669"/>
    <property type="project" value="UniProtKB-UniRule"/>
</dbReference>
<reference evidence="9 10" key="2">
    <citation type="submission" date="2019-03" db="EMBL/GenBank/DDBJ databases">
        <title>Genomic Encyclopedia of Type Strains, Phase IV (KMG-IV): sequencing the most valuable type-strain genomes for metagenomic binning, comparative biology and taxonomic classification.</title>
        <authorList>
            <person name="Goeker M."/>
        </authorList>
    </citation>
    <scope>NUCLEOTIDE SEQUENCE [LARGE SCALE GENOMIC DNA]</scope>
    <source>
        <strain evidence="9 10">DSM 103426</strain>
    </source>
</reference>
<evidence type="ECO:0000256" key="1">
    <source>
        <dbReference type="ARBA" id="ARBA00001933"/>
    </source>
</evidence>
<feature type="domain" description="Alanine racemase C-terminal" evidence="7">
    <location>
        <begin position="247"/>
        <end position="375"/>
    </location>
</feature>
<dbReference type="Proteomes" id="UP000702954">
    <property type="component" value="Unassembled WGS sequence"/>
</dbReference>
<dbReference type="GO" id="GO:0009252">
    <property type="term" value="P:peptidoglycan biosynthetic process"/>
    <property type="evidence" value="ECO:0007669"/>
    <property type="project" value="TreeGrafter"/>
</dbReference>
<dbReference type="GO" id="GO:0030170">
    <property type="term" value="F:pyridoxal phosphate binding"/>
    <property type="evidence" value="ECO:0007669"/>
    <property type="project" value="UniProtKB-UniRule"/>
</dbReference>
<dbReference type="PANTHER" id="PTHR30511">
    <property type="entry name" value="ALANINE RACEMASE"/>
    <property type="match status" value="1"/>
</dbReference>
<accession>A0A4R3JQU7</accession>
<dbReference type="InterPro" id="IPR001608">
    <property type="entry name" value="Ala_racemase_N"/>
</dbReference>
<dbReference type="RefSeq" id="WP_116442262.1">
    <property type="nucleotide sequence ID" value="NZ_BHEO01000008.1"/>
</dbReference>
<comment type="caution">
    <text evidence="9">The sequence shown here is derived from an EMBL/GenBank/DDBJ whole genome shotgun (WGS) entry which is preliminary data.</text>
</comment>
<dbReference type="SUPFAM" id="SSF50621">
    <property type="entry name" value="Alanine racemase C-terminal domain-like"/>
    <property type="match status" value="1"/>
</dbReference>
<comment type="function">
    <text evidence="4">Catalyzes the interconversion of L-alanine and D-alanine. May also act on other amino acids.</text>
</comment>
<dbReference type="InterPro" id="IPR000821">
    <property type="entry name" value="Ala_racemase"/>
</dbReference>
<reference evidence="8 11" key="1">
    <citation type="journal article" date="2018" name="Int. J. Syst. Evol. Microbiol.">
        <title>Draft Genome Sequence of Faecalimonas umbilicata JCM 30896T, an Acetate-Producing Bacterium Isolated from Human Feces.</title>
        <authorList>
            <person name="Sakamoto M."/>
            <person name="Ikeyama N."/>
            <person name="Yuki M."/>
            <person name="Ohkuma M."/>
        </authorList>
    </citation>
    <scope>NUCLEOTIDE SEQUENCE [LARGE SCALE GENOMIC DNA]</scope>
    <source>
        <strain evidence="8 11">EGH7</strain>
    </source>
</reference>
<evidence type="ECO:0000256" key="2">
    <source>
        <dbReference type="ARBA" id="ARBA00022898"/>
    </source>
</evidence>
<dbReference type="Gene3D" id="3.20.20.10">
    <property type="entry name" value="Alanine racemase"/>
    <property type="match status" value="1"/>
</dbReference>
<evidence type="ECO:0000313" key="9">
    <source>
        <dbReference type="EMBL" id="TCS69290.1"/>
    </source>
</evidence>
<dbReference type="Proteomes" id="UP000294613">
    <property type="component" value="Unassembled WGS sequence"/>
</dbReference>
<keyword evidence="3 4" id="KW-0413">Isomerase</keyword>
<dbReference type="SUPFAM" id="SSF51419">
    <property type="entry name" value="PLP-binding barrel"/>
    <property type="match status" value="1"/>
</dbReference>
<evidence type="ECO:0000256" key="6">
    <source>
        <dbReference type="PIRSR" id="PIRSR600821-52"/>
    </source>
</evidence>
<dbReference type="Pfam" id="PF00842">
    <property type="entry name" value="Ala_racemase_C"/>
    <property type="match status" value="1"/>
</dbReference>
<name>A0A4R3JQU7_9FIRM</name>
<feature type="binding site" evidence="4 6">
    <location>
        <position position="137"/>
    </location>
    <ligand>
        <name>substrate</name>
    </ligand>
</feature>
<dbReference type="PRINTS" id="PR00992">
    <property type="entry name" value="ALARACEMASE"/>
</dbReference>
<dbReference type="InterPro" id="IPR029066">
    <property type="entry name" value="PLP-binding_barrel"/>
</dbReference>
<dbReference type="Gene3D" id="2.40.37.10">
    <property type="entry name" value="Lyase, Ornithine Decarboxylase, Chain A, domain 1"/>
    <property type="match status" value="1"/>
</dbReference>
<protein>
    <recommendedName>
        <fullName evidence="4">Alanine racemase</fullName>
        <ecNumber evidence="4">5.1.1.1</ecNumber>
    </recommendedName>
</protein>
<feature type="active site" description="Proton acceptor; specific for D-alanine" evidence="4">
    <location>
        <position position="38"/>
    </location>
</feature>
<keyword evidence="2 4" id="KW-0663">Pyridoxal phosphate</keyword>
<dbReference type="FunFam" id="3.20.20.10:FF:000002">
    <property type="entry name" value="Alanine racemase"/>
    <property type="match status" value="1"/>
</dbReference>